<dbReference type="Proteomes" id="UP000673691">
    <property type="component" value="Unassembled WGS sequence"/>
</dbReference>
<feature type="non-terminal residue" evidence="1">
    <location>
        <position position="1"/>
    </location>
</feature>
<proteinExistence type="predicted"/>
<evidence type="ECO:0000313" key="2">
    <source>
        <dbReference type="Proteomes" id="UP000673691"/>
    </source>
</evidence>
<dbReference type="AlphaFoldDB" id="A0A8H7ZWW0"/>
<accession>A0A8H7ZWW0</accession>
<protein>
    <submittedName>
        <fullName evidence="1">Uncharacterized protein</fullName>
    </submittedName>
</protein>
<keyword evidence="2" id="KW-1185">Reference proteome</keyword>
<dbReference type="EMBL" id="JAEFCI010004391">
    <property type="protein sequence ID" value="KAG5460976.1"/>
    <property type="molecule type" value="Genomic_DNA"/>
</dbReference>
<gene>
    <name evidence="1" type="ORF">BJ554DRAFT_6906</name>
</gene>
<sequence>DTGLYYDVAVPASGNTCLGNKSVPQKILEIKTLVDNEGKSFESRFYPWSCIYGITKCWILVKLCNKAASSGDFEFKERLSTTLARQ</sequence>
<comment type="caution">
    <text evidence="1">The sequence shown here is derived from an EMBL/GenBank/DDBJ whole genome shotgun (WGS) entry which is preliminary data.</text>
</comment>
<organism evidence="1 2">
    <name type="scientific">Olpidium bornovanus</name>
    <dbReference type="NCBI Taxonomy" id="278681"/>
    <lineage>
        <taxon>Eukaryota</taxon>
        <taxon>Fungi</taxon>
        <taxon>Fungi incertae sedis</taxon>
        <taxon>Olpidiomycota</taxon>
        <taxon>Olpidiomycotina</taxon>
        <taxon>Olpidiomycetes</taxon>
        <taxon>Olpidiales</taxon>
        <taxon>Olpidiaceae</taxon>
        <taxon>Olpidium</taxon>
    </lineage>
</organism>
<name>A0A8H7ZWW0_9FUNG</name>
<evidence type="ECO:0000313" key="1">
    <source>
        <dbReference type="EMBL" id="KAG5460976.1"/>
    </source>
</evidence>
<reference evidence="1 2" key="1">
    <citation type="journal article" name="Sci. Rep.">
        <title>Genome-scale phylogenetic analyses confirm Olpidium as the closest living zoosporic fungus to the non-flagellated, terrestrial fungi.</title>
        <authorList>
            <person name="Chang Y."/>
            <person name="Rochon D."/>
            <person name="Sekimoto S."/>
            <person name="Wang Y."/>
            <person name="Chovatia M."/>
            <person name="Sandor L."/>
            <person name="Salamov A."/>
            <person name="Grigoriev I.V."/>
            <person name="Stajich J.E."/>
            <person name="Spatafora J.W."/>
        </authorList>
    </citation>
    <scope>NUCLEOTIDE SEQUENCE [LARGE SCALE GENOMIC DNA]</scope>
    <source>
        <strain evidence="1">S191</strain>
    </source>
</reference>